<gene>
    <name evidence="3" type="ORF">FisN_18Hh015</name>
</gene>
<evidence type="ECO:0000313" key="3">
    <source>
        <dbReference type="EMBL" id="GAX17815.1"/>
    </source>
</evidence>
<organism evidence="3 4">
    <name type="scientific">Fistulifera solaris</name>
    <name type="common">Oleaginous diatom</name>
    <dbReference type="NCBI Taxonomy" id="1519565"/>
    <lineage>
        <taxon>Eukaryota</taxon>
        <taxon>Sar</taxon>
        <taxon>Stramenopiles</taxon>
        <taxon>Ochrophyta</taxon>
        <taxon>Bacillariophyta</taxon>
        <taxon>Bacillariophyceae</taxon>
        <taxon>Bacillariophycidae</taxon>
        <taxon>Naviculales</taxon>
        <taxon>Naviculaceae</taxon>
        <taxon>Fistulifera</taxon>
    </lineage>
</organism>
<accession>A0A1Z5JUU4</accession>
<feature type="compositionally biased region" description="Basic residues" evidence="1">
    <location>
        <begin position="323"/>
        <end position="333"/>
    </location>
</feature>
<dbReference type="InParanoid" id="A0A1Z5JUU4"/>
<dbReference type="Proteomes" id="UP000198406">
    <property type="component" value="Unassembled WGS sequence"/>
</dbReference>
<name>A0A1Z5JUU4_FISSO</name>
<proteinExistence type="predicted"/>
<feature type="compositionally biased region" description="Low complexity" evidence="1">
    <location>
        <begin position="277"/>
        <end position="292"/>
    </location>
</feature>
<feature type="signal peptide" evidence="2">
    <location>
        <begin position="1"/>
        <end position="18"/>
    </location>
</feature>
<evidence type="ECO:0000256" key="1">
    <source>
        <dbReference type="SAM" id="MobiDB-lite"/>
    </source>
</evidence>
<dbReference type="AlphaFoldDB" id="A0A1Z5JUU4"/>
<keyword evidence="2" id="KW-0732">Signal</keyword>
<sequence>MKFTAAYLGLCLIASAEAAQFTQSFLEYQASGENHGGAFEEMKTTMTASYGSRRLTHTLPPFIVPRECNYSAINHTPTSTNPIDQFVCPDRCGAGRTFTLRIASTCNGPYDDAGTTCSAVIQCGITGCTNGLSVCPPIEIVDFNSAIDEACDVLCDAAPAPTPVAAPLPVPVAVPVPTPQMVPVAPPAAIPSPVSVPTPLSSPVSIPTPVLPTPISSPVSVPTLPTPIGTPVFVPSPVSPPVLGPISGKRTGNVAAVNAPIPVPLSTLSSPVPPVAEAPVEVETVETTSTESGTVRGSPTSTKSTKSKKSKSSSYCDDSANGNKKRCLKRKST</sequence>
<evidence type="ECO:0000313" key="4">
    <source>
        <dbReference type="Proteomes" id="UP000198406"/>
    </source>
</evidence>
<dbReference type="EMBL" id="BDSP01000123">
    <property type="protein sequence ID" value="GAX17815.1"/>
    <property type="molecule type" value="Genomic_DNA"/>
</dbReference>
<evidence type="ECO:0000256" key="2">
    <source>
        <dbReference type="SAM" id="SignalP"/>
    </source>
</evidence>
<feature type="chain" id="PRO_5013029391" evidence="2">
    <location>
        <begin position="19"/>
        <end position="333"/>
    </location>
</feature>
<protein>
    <submittedName>
        <fullName evidence="3">Uncharacterized protein</fullName>
    </submittedName>
</protein>
<reference evidence="3 4" key="1">
    <citation type="journal article" date="2015" name="Plant Cell">
        <title>Oil accumulation by the oleaginous diatom Fistulifera solaris as revealed by the genome and transcriptome.</title>
        <authorList>
            <person name="Tanaka T."/>
            <person name="Maeda Y."/>
            <person name="Veluchamy A."/>
            <person name="Tanaka M."/>
            <person name="Abida H."/>
            <person name="Marechal E."/>
            <person name="Bowler C."/>
            <person name="Muto M."/>
            <person name="Sunaga Y."/>
            <person name="Tanaka M."/>
            <person name="Yoshino T."/>
            <person name="Taniguchi T."/>
            <person name="Fukuda Y."/>
            <person name="Nemoto M."/>
            <person name="Matsumoto M."/>
            <person name="Wong P.S."/>
            <person name="Aburatani S."/>
            <person name="Fujibuchi W."/>
        </authorList>
    </citation>
    <scope>NUCLEOTIDE SEQUENCE [LARGE SCALE GENOMIC DNA]</scope>
    <source>
        <strain evidence="3 4">JPCC DA0580</strain>
    </source>
</reference>
<comment type="caution">
    <text evidence="3">The sequence shown here is derived from an EMBL/GenBank/DDBJ whole genome shotgun (WGS) entry which is preliminary data.</text>
</comment>
<feature type="region of interest" description="Disordered" evidence="1">
    <location>
        <begin position="265"/>
        <end position="333"/>
    </location>
</feature>
<keyword evidence="4" id="KW-1185">Reference proteome</keyword>